<evidence type="ECO:0000313" key="2">
    <source>
        <dbReference type="Proteomes" id="UP001549164"/>
    </source>
</evidence>
<proteinExistence type="predicted"/>
<sequence>MPLSPKLVALVSGARRSPVFVKPVFRVPLREEFACISLAQQSEAINRVQRELDRLEVGVRSDQIVTSCRGRAASLRNIRARQERLNALATSYGFCHEWRKHVRIQAVTEPL</sequence>
<name>A0ABV2IGS7_9HYPH</name>
<accession>A0ABV2IGS7</accession>
<dbReference type="RefSeq" id="WP_354435896.1">
    <property type="nucleotide sequence ID" value="NZ_JBEPLY010000022.1"/>
</dbReference>
<dbReference type="EMBL" id="JBEPLY010000022">
    <property type="protein sequence ID" value="MET3602141.1"/>
    <property type="molecule type" value="Genomic_DNA"/>
</dbReference>
<organism evidence="1 2">
    <name type="scientific">Martelella mangrovi</name>
    <dbReference type="NCBI Taxonomy" id="1397477"/>
    <lineage>
        <taxon>Bacteria</taxon>
        <taxon>Pseudomonadati</taxon>
        <taxon>Pseudomonadota</taxon>
        <taxon>Alphaproteobacteria</taxon>
        <taxon>Hyphomicrobiales</taxon>
        <taxon>Aurantimonadaceae</taxon>
        <taxon>Martelella</taxon>
    </lineage>
</organism>
<reference evidence="1 2" key="1">
    <citation type="submission" date="2024-06" db="EMBL/GenBank/DDBJ databases">
        <title>Genomic Encyclopedia of Type Strains, Phase IV (KMG-IV): sequencing the most valuable type-strain genomes for metagenomic binning, comparative biology and taxonomic classification.</title>
        <authorList>
            <person name="Goeker M."/>
        </authorList>
    </citation>
    <scope>NUCLEOTIDE SEQUENCE [LARGE SCALE GENOMIC DNA]</scope>
    <source>
        <strain evidence="1 2">DSM 28102</strain>
    </source>
</reference>
<comment type="caution">
    <text evidence="1">The sequence shown here is derived from an EMBL/GenBank/DDBJ whole genome shotgun (WGS) entry which is preliminary data.</text>
</comment>
<evidence type="ECO:0000313" key="1">
    <source>
        <dbReference type="EMBL" id="MET3602141.1"/>
    </source>
</evidence>
<dbReference type="Proteomes" id="UP001549164">
    <property type="component" value="Unassembled WGS sequence"/>
</dbReference>
<protein>
    <submittedName>
        <fullName evidence="1">Uncharacterized protein</fullName>
    </submittedName>
</protein>
<gene>
    <name evidence="1" type="ORF">ABID12_004108</name>
</gene>
<keyword evidence="2" id="KW-1185">Reference proteome</keyword>